<sequence length="474" mass="52093">MGFEYELLQQQDSSERTQPPAGSRRKGGSKSASSSNLRFSFICLVISASLLIFLAGVYTDSFHPIIDGIAGKLGYHEKIYAVVIDAGSTGSRVLAFEFHHGYLDGRLVLDYELFEQSKPGLSAFADRPQEGAASIGKLLDLAKKVVPHDKLSQTPLVLKATAGLRLLKPAQAEALLAACRELFKTSGFLVNAQAVEIMDGTDEGIFSWFTVNFLLGKLNGRNTVAALDLGGGSTQVTFAPKDVSQTPLYKDYMHRVPTFTSYVEVFTNSYLGAGLHAIRHAVFTHRAAENQTKLTSECVNPIIHDKLFRYGTGQYYISGKDNPKATAENPVVDYELCASIVKQKLLPTLKPKPVTLKQHEISAFSYFFDRAIETGLVDPIQGGETTVGEFVTKSREVCAEANADQPFMCVDLVFISTLLEEGYGLKAKTPLKVSAMVVYVYRLYKKIDGHEISWALGCAYNILTSRENAMKHKK</sequence>
<evidence type="ECO:0000313" key="3">
    <source>
        <dbReference type="EnsemblMetazoa" id="ASTEI06592-PA"/>
    </source>
</evidence>
<dbReference type="VEuPathDB" id="VectorBase:ASTE003564"/>
<keyword evidence="2" id="KW-0378">Hydrolase</keyword>
<evidence type="ECO:0000313" key="4">
    <source>
        <dbReference type="Proteomes" id="UP000076408"/>
    </source>
</evidence>
<keyword evidence="4" id="KW-1185">Reference proteome</keyword>
<evidence type="ECO:0000256" key="2">
    <source>
        <dbReference type="ARBA" id="ARBA00022801"/>
    </source>
</evidence>
<dbReference type="PANTHER" id="PTHR11782:SF127">
    <property type="entry name" value="NTPASE, ISOFORM F"/>
    <property type="match status" value="1"/>
</dbReference>
<dbReference type="EnsemblMetazoa" id="ASTEI06592-RA">
    <property type="protein sequence ID" value="ASTEI06592-PA"/>
    <property type="gene ID" value="ASTEI06592"/>
</dbReference>
<proteinExistence type="inferred from homology"/>
<dbReference type="VEuPathDB" id="VectorBase:ASTEI20_033799"/>
<protein>
    <recommendedName>
        <fullName evidence="5">Ectonucleoside triphosphate diphosphohydrolase 5</fullName>
    </recommendedName>
</protein>
<dbReference type="VEuPathDB" id="VectorBase:ASTEI06592"/>
<reference evidence="3" key="2">
    <citation type="submission" date="2020-05" db="UniProtKB">
        <authorList>
            <consortium name="EnsemblMetazoa"/>
        </authorList>
    </citation>
    <scope>IDENTIFICATION</scope>
    <source>
        <strain evidence="3">Indian</strain>
    </source>
</reference>
<comment type="similarity">
    <text evidence="1">Belongs to the GDA1/CD39 NTPase family.</text>
</comment>
<evidence type="ECO:0008006" key="5">
    <source>
        <dbReference type="Google" id="ProtNLM"/>
    </source>
</evidence>
<dbReference type="PANTHER" id="PTHR11782">
    <property type="entry name" value="ADENOSINE/GUANOSINE DIPHOSPHATASE"/>
    <property type="match status" value="1"/>
</dbReference>
<dbReference type="AlphaFoldDB" id="A0A182YDQ6"/>
<dbReference type="CDD" id="cd24046">
    <property type="entry name" value="ASKHA_NBD_NTPDase5-like"/>
    <property type="match status" value="1"/>
</dbReference>
<name>A0A182YDQ6_ANOST</name>
<accession>A0A182YDQ6</accession>
<dbReference type="Proteomes" id="UP000076408">
    <property type="component" value="Unassembled WGS sequence"/>
</dbReference>
<reference evidence="4" key="1">
    <citation type="journal article" date="2014" name="Genome Biol.">
        <title>Genome analysis of a major urban malaria vector mosquito, Anopheles stephensi.</title>
        <authorList>
            <person name="Jiang X."/>
            <person name="Peery A."/>
            <person name="Hall A.B."/>
            <person name="Sharma A."/>
            <person name="Chen X.G."/>
            <person name="Waterhouse R.M."/>
            <person name="Komissarov A."/>
            <person name="Riehle M.M."/>
            <person name="Shouche Y."/>
            <person name="Sharakhova M.V."/>
            <person name="Lawson D."/>
            <person name="Pakpour N."/>
            <person name="Arensburger P."/>
            <person name="Davidson V.L."/>
            <person name="Eiglmeier K."/>
            <person name="Emrich S."/>
            <person name="George P."/>
            <person name="Kennedy R.C."/>
            <person name="Mane S.P."/>
            <person name="Maslen G."/>
            <person name="Oringanje C."/>
            <person name="Qi Y."/>
            <person name="Settlage R."/>
            <person name="Tojo M."/>
            <person name="Tubio J.M."/>
            <person name="Unger M.F."/>
            <person name="Wang B."/>
            <person name="Vernick K.D."/>
            <person name="Ribeiro J.M."/>
            <person name="James A.A."/>
            <person name="Michel K."/>
            <person name="Riehle M.A."/>
            <person name="Luckhart S."/>
            <person name="Sharakhov I.V."/>
            <person name="Tu Z."/>
        </authorList>
    </citation>
    <scope>NUCLEOTIDE SEQUENCE [LARGE SCALE GENOMIC DNA]</scope>
    <source>
        <strain evidence="4">Indian</strain>
    </source>
</reference>
<dbReference type="Gene3D" id="3.30.420.40">
    <property type="match status" value="1"/>
</dbReference>
<evidence type="ECO:0000256" key="1">
    <source>
        <dbReference type="ARBA" id="ARBA00009283"/>
    </source>
</evidence>
<dbReference type="GO" id="GO:0016787">
    <property type="term" value="F:hydrolase activity"/>
    <property type="evidence" value="ECO:0007669"/>
    <property type="project" value="UniProtKB-KW"/>
</dbReference>
<dbReference type="InterPro" id="IPR000407">
    <property type="entry name" value="GDA1_CD39_NTPase"/>
</dbReference>
<dbReference type="Gene3D" id="3.30.420.150">
    <property type="entry name" value="Exopolyphosphatase. Domain 2"/>
    <property type="match status" value="1"/>
</dbReference>
<organism evidence="3 4">
    <name type="scientific">Anopheles stephensi</name>
    <name type="common">Indo-Pakistan malaria mosquito</name>
    <dbReference type="NCBI Taxonomy" id="30069"/>
    <lineage>
        <taxon>Eukaryota</taxon>
        <taxon>Metazoa</taxon>
        <taxon>Ecdysozoa</taxon>
        <taxon>Arthropoda</taxon>
        <taxon>Hexapoda</taxon>
        <taxon>Insecta</taxon>
        <taxon>Pterygota</taxon>
        <taxon>Neoptera</taxon>
        <taxon>Endopterygota</taxon>
        <taxon>Diptera</taxon>
        <taxon>Nematocera</taxon>
        <taxon>Culicoidea</taxon>
        <taxon>Culicidae</taxon>
        <taxon>Anophelinae</taxon>
        <taxon>Anopheles</taxon>
    </lineage>
</organism>
<dbReference type="Pfam" id="PF01150">
    <property type="entry name" value="GDA1_CD39"/>
    <property type="match status" value="1"/>
</dbReference>
<dbReference type="STRING" id="30069.A0A182YDQ6"/>
<dbReference type="OMA" id="WTCRIKE"/>